<protein>
    <submittedName>
        <fullName evidence="3">Metallophosphoesterase</fullName>
    </submittedName>
</protein>
<dbReference type="InterPro" id="IPR029052">
    <property type="entry name" value="Metallo-depent_PP-like"/>
</dbReference>
<evidence type="ECO:0000259" key="2">
    <source>
        <dbReference type="Pfam" id="PF18885"/>
    </source>
</evidence>
<evidence type="ECO:0000259" key="1">
    <source>
        <dbReference type="Pfam" id="PF00149"/>
    </source>
</evidence>
<comment type="caution">
    <text evidence="3">The sequence shown here is derived from an EMBL/GenBank/DDBJ whole genome shotgun (WGS) entry which is preliminary data.</text>
</comment>
<proteinExistence type="predicted"/>
<name>A0A3A8MC44_9BACT</name>
<feature type="domain" description="Calcineurin-like phosphoesterase" evidence="1">
    <location>
        <begin position="224"/>
        <end position="440"/>
    </location>
</feature>
<sequence>MLCAAGQSIFNLDNPTALTVPEETSLKSHSLIASLALAGLLSACGPGEAPAQPSQPASVQDVGSTTQSLDCAALSAPVYMRVRPATGSSLLTTNATEAANAGTTYGFTDDRGTPFKAATSTGTGLSPVYRLYSPGKVEHIVTIDAAERSTLMANGYTTDEGVGFYASKTAAACLVPVYRFNNTTLQKHRHAVTQAERDSLTAAGWVSEGIQFYAAPTAVDTKFTLVVIPDTQLETVYQPARLTHRMQWIADNKTAQDIRFVMHTGDLMDWDTPDHLHYQRASDAYQILDTAQIPYAIAIGNHDTAAVCPGGSACPGNVNANLRNTTTFNAYFPLSRFKALGGVYETGKCDNAYHTFSAGGLNWLVLNLELWARTDAVNWAKTVLAQFPRHNVIIITHSHLNGSGGIEQGNGGYGNNSPQYIFDNLIKQYANVRMVFSGHVGNAAYRTDVGVQGNTVYQMLNAYHDSTTNPTRLVEIDTAANTLTTRVYAPLTNTERADGVKAYSNVNWVR</sequence>
<dbReference type="Pfam" id="PF00149">
    <property type="entry name" value="Metallophos"/>
    <property type="match status" value="1"/>
</dbReference>
<dbReference type="PANTHER" id="PTHR43143:SF5">
    <property type="entry name" value="SECRETED PROTEIN"/>
    <property type="match status" value="1"/>
</dbReference>
<dbReference type="Proteomes" id="UP000273405">
    <property type="component" value="Unassembled WGS sequence"/>
</dbReference>
<dbReference type="AlphaFoldDB" id="A0A3A8MC44"/>
<dbReference type="SUPFAM" id="SSF56300">
    <property type="entry name" value="Metallo-dependent phosphatases"/>
    <property type="match status" value="1"/>
</dbReference>
<reference evidence="4" key="1">
    <citation type="submission" date="2018-09" db="EMBL/GenBank/DDBJ databases">
        <authorList>
            <person name="Livingstone P.G."/>
            <person name="Whitworth D.E."/>
        </authorList>
    </citation>
    <scope>NUCLEOTIDE SEQUENCE [LARGE SCALE GENOMIC DNA]</scope>
    <source>
        <strain evidence="4">CA040B</strain>
    </source>
</reference>
<evidence type="ECO:0000313" key="3">
    <source>
        <dbReference type="EMBL" id="RKH29826.1"/>
    </source>
</evidence>
<organism evidence="3 4">
    <name type="scientific">Corallococcus sicarius</name>
    <dbReference type="NCBI Taxonomy" id="2316726"/>
    <lineage>
        <taxon>Bacteria</taxon>
        <taxon>Pseudomonadati</taxon>
        <taxon>Myxococcota</taxon>
        <taxon>Myxococcia</taxon>
        <taxon>Myxococcales</taxon>
        <taxon>Cystobacterineae</taxon>
        <taxon>Myxococcaceae</taxon>
        <taxon>Corallococcus</taxon>
    </lineage>
</organism>
<dbReference type="OrthoDB" id="9772095at2"/>
<dbReference type="Pfam" id="PF18885">
    <property type="entry name" value="DUF5648"/>
    <property type="match status" value="1"/>
</dbReference>
<dbReference type="InterPro" id="IPR004843">
    <property type="entry name" value="Calcineurin-like_PHP"/>
</dbReference>
<keyword evidence="4" id="KW-1185">Reference proteome</keyword>
<accession>A0A3A8MC44</accession>
<evidence type="ECO:0000313" key="4">
    <source>
        <dbReference type="Proteomes" id="UP000273405"/>
    </source>
</evidence>
<dbReference type="PANTHER" id="PTHR43143">
    <property type="entry name" value="METALLOPHOSPHOESTERASE, CALCINEURIN SUPERFAMILY"/>
    <property type="match status" value="1"/>
</dbReference>
<dbReference type="EMBL" id="RAWG01000490">
    <property type="protein sequence ID" value="RKH29826.1"/>
    <property type="molecule type" value="Genomic_DNA"/>
</dbReference>
<dbReference type="Gene3D" id="3.60.21.10">
    <property type="match status" value="1"/>
</dbReference>
<gene>
    <name evidence="3" type="ORF">D7X12_39385</name>
</gene>
<dbReference type="GO" id="GO:0016787">
    <property type="term" value="F:hydrolase activity"/>
    <property type="evidence" value="ECO:0007669"/>
    <property type="project" value="InterPro"/>
</dbReference>
<dbReference type="InterPro" id="IPR043708">
    <property type="entry name" value="DUF5648"/>
</dbReference>
<dbReference type="InterPro" id="IPR051918">
    <property type="entry name" value="STPP_CPPED1"/>
</dbReference>
<feature type="domain" description="DUF5648" evidence="2">
    <location>
        <begin position="77"/>
        <end position="214"/>
    </location>
</feature>